<reference evidence="1" key="1">
    <citation type="submission" date="2014-09" db="EMBL/GenBank/DDBJ databases">
        <authorList>
            <person name="Magalhaes I.L.F."/>
            <person name="Oliveira U."/>
            <person name="Santos F.R."/>
            <person name="Vidigal T.H.D.A."/>
            <person name="Brescovit A.D."/>
            <person name="Santos A.J."/>
        </authorList>
    </citation>
    <scope>NUCLEOTIDE SEQUENCE</scope>
    <source>
        <tissue evidence="1">Shoot tissue taken approximately 20 cm above the soil surface</tissue>
    </source>
</reference>
<dbReference type="AlphaFoldDB" id="A0A0A8YMN2"/>
<organism evidence="1">
    <name type="scientific">Arundo donax</name>
    <name type="common">Giant reed</name>
    <name type="synonym">Donax arundinaceus</name>
    <dbReference type="NCBI Taxonomy" id="35708"/>
    <lineage>
        <taxon>Eukaryota</taxon>
        <taxon>Viridiplantae</taxon>
        <taxon>Streptophyta</taxon>
        <taxon>Embryophyta</taxon>
        <taxon>Tracheophyta</taxon>
        <taxon>Spermatophyta</taxon>
        <taxon>Magnoliopsida</taxon>
        <taxon>Liliopsida</taxon>
        <taxon>Poales</taxon>
        <taxon>Poaceae</taxon>
        <taxon>PACMAD clade</taxon>
        <taxon>Arundinoideae</taxon>
        <taxon>Arundineae</taxon>
        <taxon>Arundo</taxon>
    </lineage>
</organism>
<proteinExistence type="predicted"/>
<protein>
    <submittedName>
        <fullName evidence="1">Uncharacterized protein</fullName>
    </submittedName>
</protein>
<sequence length="16" mass="1798">MSLHSSSSSWRGRNCC</sequence>
<evidence type="ECO:0000313" key="1">
    <source>
        <dbReference type="EMBL" id="JAD23832.1"/>
    </source>
</evidence>
<dbReference type="EMBL" id="GBRH01274063">
    <property type="protein sequence ID" value="JAD23832.1"/>
    <property type="molecule type" value="Transcribed_RNA"/>
</dbReference>
<accession>A0A0A8YMN2</accession>
<name>A0A0A8YMN2_ARUDO</name>
<reference evidence="1" key="2">
    <citation type="journal article" date="2015" name="Data Brief">
        <title>Shoot transcriptome of the giant reed, Arundo donax.</title>
        <authorList>
            <person name="Barrero R.A."/>
            <person name="Guerrero F.D."/>
            <person name="Moolhuijzen P."/>
            <person name="Goolsby J.A."/>
            <person name="Tidwell J."/>
            <person name="Bellgard S.E."/>
            <person name="Bellgard M.I."/>
        </authorList>
    </citation>
    <scope>NUCLEOTIDE SEQUENCE</scope>
    <source>
        <tissue evidence="1">Shoot tissue taken approximately 20 cm above the soil surface</tissue>
    </source>
</reference>